<organism evidence="1 2">
    <name type="scientific">Trichonephila inaurata madagascariensis</name>
    <dbReference type="NCBI Taxonomy" id="2747483"/>
    <lineage>
        <taxon>Eukaryota</taxon>
        <taxon>Metazoa</taxon>
        <taxon>Ecdysozoa</taxon>
        <taxon>Arthropoda</taxon>
        <taxon>Chelicerata</taxon>
        <taxon>Arachnida</taxon>
        <taxon>Araneae</taxon>
        <taxon>Araneomorphae</taxon>
        <taxon>Entelegynae</taxon>
        <taxon>Araneoidea</taxon>
        <taxon>Nephilidae</taxon>
        <taxon>Trichonephila</taxon>
        <taxon>Trichonephila inaurata</taxon>
    </lineage>
</organism>
<gene>
    <name evidence="1" type="primary">AVEN_77078_1</name>
    <name evidence="1" type="ORF">TNIN_291701</name>
</gene>
<dbReference type="PANTHER" id="PTHR47331:SF6">
    <property type="entry name" value="DOUBLECORTIN DOMAIN-CONTAINING PROTEIN"/>
    <property type="match status" value="1"/>
</dbReference>
<reference evidence="1" key="1">
    <citation type="submission" date="2020-08" db="EMBL/GenBank/DDBJ databases">
        <title>Multicomponent nature underlies the extraordinary mechanical properties of spider dragline silk.</title>
        <authorList>
            <person name="Kono N."/>
            <person name="Nakamura H."/>
            <person name="Mori M."/>
            <person name="Yoshida Y."/>
            <person name="Ohtoshi R."/>
            <person name="Malay A.D."/>
            <person name="Moran D.A.P."/>
            <person name="Tomita M."/>
            <person name="Numata K."/>
            <person name="Arakawa K."/>
        </authorList>
    </citation>
    <scope>NUCLEOTIDE SEQUENCE</scope>
</reference>
<comment type="caution">
    <text evidence="1">The sequence shown here is derived from an EMBL/GenBank/DDBJ whole genome shotgun (WGS) entry which is preliminary data.</text>
</comment>
<accession>A0A8X6X0A0</accession>
<dbReference type="OrthoDB" id="6436267at2759"/>
<dbReference type="InterPro" id="IPR008042">
    <property type="entry name" value="Retrotrans_Pao"/>
</dbReference>
<name>A0A8X6X0A0_9ARAC</name>
<evidence type="ECO:0000313" key="1">
    <source>
        <dbReference type="EMBL" id="GFY44593.1"/>
    </source>
</evidence>
<dbReference type="AlphaFoldDB" id="A0A8X6X0A0"/>
<proteinExistence type="predicted"/>
<evidence type="ECO:0000313" key="2">
    <source>
        <dbReference type="Proteomes" id="UP000886998"/>
    </source>
</evidence>
<dbReference type="Proteomes" id="UP000886998">
    <property type="component" value="Unassembled WGS sequence"/>
</dbReference>
<sequence length="98" mass="11225">MSTAKFNLRGWECFHKLLELNNSNEETKIVPVLGLNWNLTNDTLSIGVKYFSEEKVIPVTKRQVLSAVHRIFDQIGFTCPITLTSKLLLQECWRTGIS</sequence>
<dbReference type="Pfam" id="PF05380">
    <property type="entry name" value="Peptidase_A17"/>
    <property type="match status" value="1"/>
</dbReference>
<dbReference type="EMBL" id="BMAV01004297">
    <property type="protein sequence ID" value="GFY44593.1"/>
    <property type="molecule type" value="Genomic_DNA"/>
</dbReference>
<protein>
    <submittedName>
        <fullName evidence="1">DUF1758 domain-containing protein</fullName>
    </submittedName>
</protein>
<keyword evidence="2" id="KW-1185">Reference proteome</keyword>
<dbReference type="PANTHER" id="PTHR47331">
    <property type="entry name" value="PHD-TYPE DOMAIN-CONTAINING PROTEIN"/>
    <property type="match status" value="1"/>
</dbReference>